<accession>A0AAD9NMG2</accession>
<dbReference type="GO" id="GO:0008430">
    <property type="term" value="F:selenium binding"/>
    <property type="evidence" value="ECO:0007669"/>
    <property type="project" value="InterPro"/>
</dbReference>
<keyword evidence="2" id="KW-0711">Selenium</keyword>
<proteinExistence type="inferred from homology"/>
<dbReference type="PANTHER" id="PTHR23300">
    <property type="entry name" value="METHANETHIOL OXIDASE"/>
    <property type="match status" value="1"/>
</dbReference>
<dbReference type="InterPro" id="IPR008826">
    <property type="entry name" value="Se-bd"/>
</dbReference>
<evidence type="ECO:0000313" key="4">
    <source>
        <dbReference type="Proteomes" id="UP001209878"/>
    </source>
</evidence>
<reference evidence="3" key="1">
    <citation type="journal article" date="2023" name="Mol. Biol. Evol.">
        <title>Third-Generation Sequencing Reveals the Adaptive Role of the Epigenome in Three Deep-Sea Polychaetes.</title>
        <authorList>
            <person name="Perez M."/>
            <person name="Aroh O."/>
            <person name="Sun Y."/>
            <person name="Lan Y."/>
            <person name="Juniper S.K."/>
            <person name="Young C.R."/>
            <person name="Angers B."/>
            <person name="Qian P.Y."/>
        </authorList>
    </citation>
    <scope>NUCLEOTIDE SEQUENCE</scope>
    <source>
        <strain evidence="3">R07B-5</strain>
    </source>
</reference>
<dbReference type="PANTHER" id="PTHR23300:SF0">
    <property type="entry name" value="METHANETHIOL OXIDASE"/>
    <property type="match status" value="1"/>
</dbReference>
<evidence type="ECO:0000256" key="1">
    <source>
        <dbReference type="ARBA" id="ARBA00005606"/>
    </source>
</evidence>
<comment type="caution">
    <text evidence="3">The sequence shown here is derived from an EMBL/GenBank/DDBJ whole genome shotgun (WGS) entry which is preliminary data.</text>
</comment>
<gene>
    <name evidence="3" type="ORF">NP493_840g00015</name>
</gene>
<protein>
    <recommendedName>
        <fullName evidence="5">Methanethiol oxidase</fullName>
    </recommendedName>
</protein>
<comment type="similarity">
    <text evidence="1">Belongs to the selenium-binding protein family.</text>
</comment>
<sequence length="496" mass="54592">MGDNVNILGNGFSDKKDDTCCHGPGYKSPMAAYKNGPREKLLYTVCVRSNLQKETEQEKPDYLATVDVDPDSPTYSQVIHRLLMPHAGDELHHTGWNACSSCYDDAACCRRYLILPGLASDRIYVVDTATDPRAPALHKVVEAAEVHEKTGLSALHTSHCLASGEVMISGLGDVDGNAKGGFLLLNGSDFTVTGSWQKDGHAAPFGYDFWYQPYHNVMMSTEFGAPKAFWKGFNPADVGNDVSVNRSIQTYVSTGLYGQCVNVWDWKHHTIVQRVDLGKDGLLPLEIRFLHDPLAAEAFVGCALGSAIFRLFRKEDGKWDAEKVISIPAKKVDNWMLPDMPALTTDLLLSLDDRFLYVTCWLFGELRQYDITDRQHPKLVGQVSIGGALCEGDGVVVTSKEDAGDPRPPLTVKGKRLHGACQMMQLSLDGRRLYVTGLTAERGSWLLRVDVDTEKGGLTLNDQFSVDFGTEPDGPALAHEMRYPGGDCTSDIWLAN</sequence>
<keyword evidence="4" id="KW-1185">Reference proteome</keyword>
<dbReference type="SUPFAM" id="SSF75011">
    <property type="entry name" value="3-carboxy-cis,cis-mucoante lactonizing enzyme"/>
    <property type="match status" value="1"/>
</dbReference>
<dbReference type="AlphaFoldDB" id="A0AAD9NMG2"/>
<dbReference type="Proteomes" id="UP001209878">
    <property type="component" value="Unassembled WGS sequence"/>
</dbReference>
<name>A0AAD9NMG2_RIDPI</name>
<evidence type="ECO:0000313" key="3">
    <source>
        <dbReference type="EMBL" id="KAK2173963.1"/>
    </source>
</evidence>
<organism evidence="3 4">
    <name type="scientific">Ridgeia piscesae</name>
    <name type="common">Tubeworm</name>
    <dbReference type="NCBI Taxonomy" id="27915"/>
    <lineage>
        <taxon>Eukaryota</taxon>
        <taxon>Metazoa</taxon>
        <taxon>Spiralia</taxon>
        <taxon>Lophotrochozoa</taxon>
        <taxon>Annelida</taxon>
        <taxon>Polychaeta</taxon>
        <taxon>Sedentaria</taxon>
        <taxon>Canalipalpata</taxon>
        <taxon>Sabellida</taxon>
        <taxon>Siboglinidae</taxon>
        <taxon>Ridgeia</taxon>
    </lineage>
</organism>
<evidence type="ECO:0000256" key="2">
    <source>
        <dbReference type="ARBA" id="ARBA00023266"/>
    </source>
</evidence>
<dbReference type="EMBL" id="JAODUO010000839">
    <property type="protein sequence ID" value="KAK2173963.1"/>
    <property type="molecule type" value="Genomic_DNA"/>
</dbReference>
<evidence type="ECO:0008006" key="5">
    <source>
        <dbReference type="Google" id="ProtNLM"/>
    </source>
</evidence>
<dbReference type="Pfam" id="PF05694">
    <property type="entry name" value="SBP56"/>
    <property type="match status" value="1"/>
</dbReference>